<evidence type="ECO:0000256" key="4">
    <source>
        <dbReference type="ARBA" id="ARBA00022980"/>
    </source>
</evidence>
<dbReference type="GO" id="GO:0005737">
    <property type="term" value="C:cytoplasm"/>
    <property type="evidence" value="ECO:0007669"/>
    <property type="project" value="UniProtKB-ARBA"/>
</dbReference>
<dbReference type="HAMAP" id="MF_01363">
    <property type="entry name" value="Ribosomal_bL21"/>
    <property type="match status" value="1"/>
</dbReference>
<evidence type="ECO:0000256" key="5">
    <source>
        <dbReference type="ARBA" id="ARBA00023274"/>
    </source>
</evidence>
<keyword evidence="5 6" id="KW-0687">Ribonucleoprotein</keyword>
<dbReference type="GO" id="GO:0006412">
    <property type="term" value="P:translation"/>
    <property type="evidence" value="ECO:0007669"/>
    <property type="project" value="UniProtKB-UniRule"/>
</dbReference>
<dbReference type="EMBL" id="SMAK01000012">
    <property type="protein sequence ID" value="TCT05837.1"/>
    <property type="molecule type" value="Genomic_DNA"/>
</dbReference>
<dbReference type="GO" id="GO:0019843">
    <property type="term" value="F:rRNA binding"/>
    <property type="evidence" value="ECO:0007669"/>
    <property type="project" value="UniProtKB-UniRule"/>
</dbReference>
<comment type="caution">
    <text evidence="9">The sequence shown here is derived from an EMBL/GenBank/DDBJ whole genome shotgun (WGS) entry which is preliminary data.</text>
</comment>
<dbReference type="NCBIfam" id="TIGR00061">
    <property type="entry name" value="L21"/>
    <property type="match status" value="1"/>
</dbReference>
<dbReference type="AlphaFoldDB" id="A0A4R3M3G1"/>
<keyword evidence="2 6" id="KW-0699">rRNA-binding</keyword>
<gene>
    <name evidence="6" type="primary">rplU</name>
    <name evidence="9" type="ORF">EDC22_1126</name>
</gene>
<dbReference type="PROSITE" id="PS01169">
    <property type="entry name" value="RIBOSOMAL_L21"/>
    <property type="match status" value="1"/>
</dbReference>
<reference evidence="9 10" key="1">
    <citation type="submission" date="2019-03" db="EMBL/GenBank/DDBJ databases">
        <title>Genomic Encyclopedia of Type Strains, Phase IV (KMG-IV): sequencing the most valuable type-strain genomes for metagenomic binning, comparative biology and taxonomic classification.</title>
        <authorList>
            <person name="Goeker M."/>
        </authorList>
    </citation>
    <scope>NUCLEOTIDE SEQUENCE [LARGE SCALE GENOMIC DNA]</scope>
    <source>
        <strain evidence="9 10">DSM 19345</strain>
    </source>
</reference>
<comment type="function">
    <text evidence="6 7">This protein binds to 23S rRNA in the presence of protein L20.</text>
</comment>
<evidence type="ECO:0000313" key="9">
    <source>
        <dbReference type="EMBL" id="TCT05837.1"/>
    </source>
</evidence>
<evidence type="ECO:0000256" key="7">
    <source>
        <dbReference type="RuleBase" id="RU000562"/>
    </source>
</evidence>
<keyword evidence="3 6" id="KW-0694">RNA-binding</keyword>
<evidence type="ECO:0000256" key="6">
    <source>
        <dbReference type="HAMAP-Rule" id="MF_01363"/>
    </source>
</evidence>
<evidence type="ECO:0000256" key="2">
    <source>
        <dbReference type="ARBA" id="ARBA00022730"/>
    </source>
</evidence>
<evidence type="ECO:0000256" key="8">
    <source>
        <dbReference type="SAM" id="MobiDB-lite"/>
    </source>
</evidence>
<evidence type="ECO:0000256" key="1">
    <source>
        <dbReference type="ARBA" id="ARBA00008563"/>
    </source>
</evidence>
<dbReference type="GO" id="GO:0003735">
    <property type="term" value="F:structural constituent of ribosome"/>
    <property type="evidence" value="ECO:0007669"/>
    <property type="project" value="InterPro"/>
</dbReference>
<dbReference type="GO" id="GO:0005840">
    <property type="term" value="C:ribosome"/>
    <property type="evidence" value="ECO:0007669"/>
    <property type="project" value="UniProtKB-KW"/>
</dbReference>
<dbReference type="InterPro" id="IPR018258">
    <property type="entry name" value="Ribosomal_bL21_CS"/>
</dbReference>
<sequence length="151" mass="15593">MFAVIKTGGKQYGVAADDVITVEKLDGEPGAAITFGEVLMVVDGAATTIGTPLVAGASVAGEVLEQTRGDKVRIFKRKRRKHYRRSAGHRQQLTVVKITDILTGGARPAAKKAKAAKGETKDEVPAVEAASATPAPEAAPETAADTAAAQN</sequence>
<dbReference type="RefSeq" id="WP_132807600.1">
    <property type="nucleotide sequence ID" value="NZ_SMAK01000012.1"/>
</dbReference>
<evidence type="ECO:0000256" key="3">
    <source>
        <dbReference type="ARBA" id="ARBA00022884"/>
    </source>
</evidence>
<dbReference type="OrthoDB" id="9813334at2"/>
<name>A0A4R3M3G1_9HYPH</name>
<dbReference type="InterPro" id="IPR036164">
    <property type="entry name" value="bL21-like_sf"/>
</dbReference>
<dbReference type="Pfam" id="PF00829">
    <property type="entry name" value="Ribosomal_L21p"/>
    <property type="match status" value="1"/>
</dbReference>
<dbReference type="Proteomes" id="UP000295678">
    <property type="component" value="Unassembled WGS sequence"/>
</dbReference>
<dbReference type="InterPro" id="IPR028909">
    <property type="entry name" value="bL21-like"/>
</dbReference>
<dbReference type="InterPro" id="IPR001787">
    <property type="entry name" value="Ribosomal_bL21"/>
</dbReference>
<proteinExistence type="inferred from homology"/>
<dbReference type="SUPFAM" id="SSF141091">
    <property type="entry name" value="L21p-like"/>
    <property type="match status" value="1"/>
</dbReference>
<organism evidence="9 10">
    <name type="scientific">Tepidamorphus gemmatus</name>
    <dbReference type="NCBI Taxonomy" id="747076"/>
    <lineage>
        <taxon>Bacteria</taxon>
        <taxon>Pseudomonadati</taxon>
        <taxon>Pseudomonadota</taxon>
        <taxon>Alphaproteobacteria</taxon>
        <taxon>Hyphomicrobiales</taxon>
        <taxon>Tepidamorphaceae</taxon>
        <taxon>Tepidamorphus</taxon>
    </lineage>
</organism>
<dbReference type="GO" id="GO:1990904">
    <property type="term" value="C:ribonucleoprotein complex"/>
    <property type="evidence" value="ECO:0007669"/>
    <property type="project" value="UniProtKB-KW"/>
</dbReference>
<protein>
    <recommendedName>
        <fullName evidence="6">Large ribosomal subunit protein bL21</fullName>
    </recommendedName>
</protein>
<feature type="compositionally biased region" description="Low complexity" evidence="8">
    <location>
        <begin position="126"/>
        <end position="151"/>
    </location>
</feature>
<keyword evidence="10" id="KW-1185">Reference proteome</keyword>
<comment type="similarity">
    <text evidence="1 6 7">Belongs to the bacterial ribosomal protein bL21 family.</text>
</comment>
<comment type="subunit">
    <text evidence="6">Part of the 50S ribosomal subunit. Contacts protein L20.</text>
</comment>
<evidence type="ECO:0000313" key="10">
    <source>
        <dbReference type="Proteomes" id="UP000295678"/>
    </source>
</evidence>
<dbReference type="PANTHER" id="PTHR21349">
    <property type="entry name" value="50S RIBOSOMAL PROTEIN L21"/>
    <property type="match status" value="1"/>
</dbReference>
<keyword evidence="4 6" id="KW-0689">Ribosomal protein</keyword>
<feature type="region of interest" description="Disordered" evidence="8">
    <location>
        <begin position="106"/>
        <end position="151"/>
    </location>
</feature>
<dbReference type="PANTHER" id="PTHR21349:SF0">
    <property type="entry name" value="LARGE RIBOSOMAL SUBUNIT PROTEIN BL21M"/>
    <property type="match status" value="1"/>
</dbReference>
<accession>A0A4R3M3G1</accession>